<dbReference type="EMBL" id="BAABIQ010000035">
    <property type="protein sequence ID" value="GAA4794098.1"/>
    <property type="molecule type" value="Genomic_DNA"/>
</dbReference>
<protein>
    <recommendedName>
        <fullName evidence="6">Glycoside hydrolase family 25 protein</fullName>
    </recommendedName>
</protein>
<evidence type="ECO:0000256" key="3">
    <source>
        <dbReference type="ARBA" id="ARBA00023295"/>
    </source>
</evidence>
<evidence type="ECO:0000313" key="5">
    <source>
        <dbReference type="Proteomes" id="UP001501411"/>
    </source>
</evidence>
<reference evidence="5" key="1">
    <citation type="journal article" date="2019" name="Int. J. Syst. Evol. Microbiol.">
        <title>The Global Catalogue of Microorganisms (GCM) 10K type strain sequencing project: providing services to taxonomists for standard genome sequencing and annotation.</title>
        <authorList>
            <consortium name="The Broad Institute Genomics Platform"/>
            <consortium name="The Broad Institute Genome Sequencing Center for Infectious Disease"/>
            <person name="Wu L."/>
            <person name="Ma J."/>
        </authorList>
    </citation>
    <scope>NUCLEOTIDE SEQUENCE [LARGE SCALE GENOMIC DNA]</scope>
    <source>
        <strain evidence="5">JCM 18200</strain>
    </source>
</reference>
<dbReference type="InterPro" id="IPR002053">
    <property type="entry name" value="Glyco_hydro_25"/>
</dbReference>
<dbReference type="PANTHER" id="PTHR34135:SF2">
    <property type="entry name" value="LYSOZYME"/>
    <property type="match status" value="1"/>
</dbReference>
<evidence type="ECO:0000256" key="2">
    <source>
        <dbReference type="ARBA" id="ARBA00022801"/>
    </source>
</evidence>
<proteinExistence type="inferred from homology"/>
<comment type="similarity">
    <text evidence="1">Belongs to the glycosyl hydrolase 25 family.</text>
</comment>
<comment type="caution">
    <text evidence="4">The sequence shown here is derived from an EMBL/GenBank/DDBJ whole genome shotgun (WGS) entry which is preliminary data.</text>
</comment>
<dbReference type="SUPFAM" id="SSF51445">
    <property type="entry name" value="(Trans)glycosidases"/>
    <property type="match status" value="1"/>
</dbReference>
<evidence type="ECO:0008006" key="6">
    <source>
        <dbReference type="Google" id="ProtNLM"/>
    </source>
</evidence>
<accession>A0ABP9BG53</accession>
<keyword evidence="3" id="KW-0326">Glycosidase</keyword>
<evidence type="ECO:0000256" key="1">
    <source>
        <dbReference type="ARBA" id="ARBA00010646"/>
    </source>
</evidence>
<dbReference type="PROSITE" id="PS51904">
    <property type="entry name" value="GLYCOSYL_HYDROL_F25_2"/>
    <property type="match status" value="1"/>
</dbReference>
<dbReference type="Gene3D" id="3.20.20.80">
    <property type="entry name" value="Glycosidases"/>
    <property type="match status" value="1"/>
</dbReference>
<keyword evidence="5" id="KW-1185">Reference proteome</keyword>
<dbReference type="InterPro" id="IPR018077">
    <property type="entry name" value="Glyco_hydro_fam25_subgr"/>
</dbReference>
<gene>
    <name evidence="4" type="ORF">GCM10023231_23060</name>
</gene>
<dbReference type="Pfam" id="PF01183">
    <property type="entry name" value="Glyco_hydro_25"/>
    <property type="match status" value="1"/>
</dbReference>
<sequence length="208" mass="24378">MPAGYHMHGIDVSQYQGKIDWDKLCSPQDSDIHISFVYMRATMGMRQDKRFKENWKATAEHHLKRGAYLYFHPNKDGEKQAALFIKNVGSLAGCLPPVVDIEKTHRTDKNVLKKRLQACLNALHNYYGIRPIIYTYTTFYRDYLGESFDSYPLWIAHYERDDKPDYIQRKWDIWQHSERGRIAGVTEFVDFNVLNCDNSIMPCEVCGN</sequence>
<dbReference type="PANTHER" id="PTHR34135">
    <property type="entry name" value="LYSOZYME"/>
    <property type="match status" value="1"/>
</dbReference>
<evidence type="ECO:0000313" key="4">
    <source>
        <dbReference type="EMBL" id="GAA4794098.1"/>
    </source>
</evidence>
<organism evidence="4 5">
    <name type="scientific">Olivibacter ginsenosidimutans</name>
    <dbReference type="NCBI Taxonomy" id="1176537"/>
    <lineage>
        <taxon>Bacteria</taxon>
        <taxon>Pseudomonadati</taxon>
        <taxon>Bacteroidota</taxon>
        <taxon>Sphingobacteriia</taxon>
        <taxon>Sphingobacteriales</taxon>
        <taxon>Sphingobacteriaceae</taxon>
        <taxon>Olivibacter</taxon>
    </lineage>
</organism>
<dbReference type="Proteomes" id="UP001501411">
    <property type="component" value="Unassembled WGS sequence"/>
</dbReference>
<keyword evidence="2" id="KW-0378">Hydrolase</keyword>
<name>A0ABP9BG53_9SPHI</name>
<dbReference type="InterPro" id="IPR017853">
    <property type="entry name" value="GH"/>
</dbReference>
<dbReference type="SMART" id="SM00641">
    <property type="entry name" value="Glyco_25"/>
    <property type="match status" value="1"/>
</dbReference>